<reference evidence="2" key="1">
    <citation type="journal article" date="2023" name="G3 (Bethesda)">
        <title>A reference genome for the long-term kleptoplast-retaining sea slug Elysia crispata morphotype clarki.</title>
        <authorList>
            <person name="Eastman K.E."/>
            <person name="Pendleton A.L."/>
            <person name="Shaikh M.A."/>
            <person name="Suttiyut T."/>
            <person name="Ogas R."/>
            <person name="Tomko P."/>
            <person name="Gavelis G."/>
            <person name="Widhalm J.R."/>
            <person name="Wisecaver J.H."/>
        </authorList>
    </citation>
    <scope>NUCLEOTIDE SEQUENCE</scope>
    <source>
        <strain evidence="2">ECLA1</strain>
    </source>
</reference>
<dbReference type="Proteomes" id="UP001283361">
    <property type="component" value="Unassembled WGS sequence"/>
</dbReference>
<organism evidence="2 3">
    <name type="scientific">Elysia crispata</name>
    <name type="common">lettuce slug</name>
    <dbReference type="NCBI Taxonomy" id="231223"/>
    <lineage>
        <taxon>Eukaryota</taxon>
        <taxon>Metazoa</taxon>
        <taxon>Spiralia</taxon>
        <taxon>Lophotrochozoa</taxon>
        <taxon>Mollusca</taxon>
        <taxon>Gastropoda</taxon>
        <taxon>Heterobranchia</taxon>
        <taxon>Euthyneura</taxon>
        <taxon>Panpulmonata</taxon>
        <taxon>Sacoglossa</taxon>
        <taxon>Placobranchoidea</taxon>
        <taxon>Plakobranchidae</taxon>
        <taxon>Elysia</taxon>
    </lineage>
</organism>
<evidence type="ECO:0000313" key="3">
    <source>
        <dbReference type="Proteomes" id="UP001283361"/>
    </source>
</evidence>
<feature type="compositionally biased region" description="Pro residues" evidence="1">
    <location>
        <begin position="87"/>
        <end position="97"/>
    </location>
</feature>
<keyword evidence="3" id="KW-1185">Reference proteome</keyword>
<protein>
    <submittedName>
        <fullName evidence="2">Uncharacterized protein</fullName>
    </submittedName>
</protein>
<proteinExistence type="predicted"/>
<name>A0AAE1D0A5_9GAST</name>
<dbReference type="EMBL" id="JAWDGP010006002">
    <property type="protein sequence ID" value="KAK3748661.1"/>
    <property type="molecule type" value="Genomic_DNA"/>
</dbReference>
<evidence type="ECO:0000256" key="1">
    <source>
        <dbReference type="SAM" id="MobiDB-lite"/>
    </source>
</evidence>
<evidence type="ECO:0000313" key="2">
    <source>
        <dbReference type="EMBL" id="KAK3748661.1"/>
    </source>
</evidence>
<accession>A0AAE1D0A5</accession>
<gene>
    <name evidence="2" type="ORF">RRG08_000893</name>
</gene>
<feature type="region of interest" description="Disordered" evidence="1">
    <location>
        <begin position="73"/>
        <end position="98"/>
    </location>
</feature>
<dbReference type="AlphaFoldDB" id="A0AAE1D0A5"/>
<sequence length="113" mass="12954">MTISTHSSSLEHPIPPYFHRHAEKGQEDFELTAKRKKEPWSKAITMGKELRSQHPAEDKKVLMESLAKAFPPIKMSGQWERKRQPRKSPPTHLPPEIPAVHQSDLIAVACEDR</sequence>
<comment type="caution">
    <text evidence="2">The sequence shown here is derived from an EMBL/GenBank/DDBJ whole genome shotgun (WGS) entry which is preliminary data.</text>
</comment>